<dbReference type="RefSeq" id="WP_014412212.1">
    <property type="nucleotide sequence ID" value="NC_017058.1"/>
</dbReference>
<accession>H8K9F0</accession>
<evidence type="ECO:0000313" key="2">
    <source>
        <dbReference type="Proteomes" id="UP000007589"/>
    </source>
</evidence>
<sequence length="71" mass="8237">MILSISAFFNKKLRFIEFNKDIVMFKGQFQPSYKKLIEIIKAENKTEAQNLIAKMDIAELSKATSVKETQH</sequence>
<reference evidence="2" key="1">
    <citation type="submission" date="2012-02" db="EMBL/GenBank/DDBJ databases">
        <title>Complete genome sequence of Rickettsia australis strain Cutlack.</title>
        <authorList>
            <person name="Johnson S.L."/>
            <person name="Munk A.C."/>
            <person name="Han S."/>
            <person name="Bruce D.C."/>
            <person name="Dasch G.A."/>
        </authorList>
    </citation>
    <scope>NUCLEOTIDE SEQUENCE [LARGE SCALE GENOMIC DNA]</scope>
    <source>
        <strain evidence="2">Cutlack</strain>
    </source>
</reference>
<protein>
    <submittedName>
        <fullName evidence="1">Uncharacterized protein</fullName>
    </submittedName>
</protein>
<proteinExistence type="predicted"/>
<dbReference type="AlphaFoldDB" id="H8K9F0"/>
<dbReference type="EMBL" id="CP003338">
    <property type="protein sequence ID" value="AFC70670.1"/>
    <property type="molecule type" value="Genomic_DNA"/>
</dbReference>
<gene>
    <name evidence="1" type="ordered locus">MC5_01315</name>
</gene>
<dbReference type="HOGENOM" id="CLU_2737439_0_0_5"/>
<dbReference type="STRING" id="1105110.MC5_01315"/>
<name>H8K9F0_RICAC</name>
<dbReference type="KEGG" id="rau:MC5_01315"/>
<organism evidence="1 2">
    <name type="scientific">Rickettsia australis (strain Cutlack)</name>
    <dbReference type="NCBI Taxonomy" id="1105110"/>
    <lineage>
        <taxon>Bacteria</taxon>
        <taxon>Pseudomonadati</taxon>
        <taxon>Pseudomonadota</taxon>
        <taxon>Alphaproteobacteria</taxon>
        <taxon>Rickettsiales</taxon>
        <taxon>Rickettsiaceae</taxon>
        <taxon>Rickettsieae</taxon>
        <taxon>Rickettsia</taxon>
        <taxon>spotted fever group</taxon>
    </lineage>
</organism>
<evidence type="ECO:0000313" key="1">
    <source>
        <dbReference type="EMBL" id="AFC70670.1"/>
    </source>
</evidence>
<dbReference type="Proteomes" id="UP000007589">
    <property type="component" value="Chromosome"/>
</dbReference>
<keyword evidence="2" id="KW-1185">Reference proteome</keyword>